<dbReference type="AlphaFoldDB" id="A0A183AC96"/>
<proteinExistence type="predicted"/>
<name>A0A183AC96_9TREM</name>
<evidence type="ECO:0000313" key="4">
    <source>
        <dbReference type="Proteomes" id="UP000272942"/>
    </source>
</evidence>
<sequence>MPEQVTNLPPTSLEPNVTLSTSNYGTNSGMTDSISAVSAVGPLTLSTSAHIHASSAMTPSTSSSLMVPSSGIPQTLDHWSATLLAAQALVRTKKVFIGGVSSGTTAEELEAFFSEFGKVSH</sequence>
<feature type="region of interest" description="Disordered" evidence="1">
    <location>
        <begin position="1"/>
        <end position="24"/>
    </location>
</feature>
<gene>
    <name evidence="3" type="ORF">ECPE_LOCUS4581</name>
</gene>
<reference evidence="5" key="1">
    <citation type="submission" date="2016-06" db="UniProtKB">
        <authorList>
            <consortium name="WormBaseParasite"/>
        </authorList>
    </citation>
    <scope>IDENTIFICATION</scope>
</reference>
<evidence type="ECO:0000313" key="3">
    <source>
        <dbReference type="EMBL" id="VDP73016.1"/>
    </source>
</evidence>
<dbReference type="SUPFAM" id="SSF54928">
    <property type="entry name" value="RNA-binding domain, RBD"/>
    <property type="match status" value="1"/>
</dbReference>
<dbReference type="InterPro" id="IPR000504">
    <property type="entry name" value="RRM_dom"/>
</dbReference>
<organism evidence="5">
    <name type="scientific">Echinostoma caproni</name>
    <dbReference type="NCBI Taxonomy" id="27848"/>
    <lineage>
        <taxon>Eukaryota</taxon>
        <taxon>Metazoa</taxon>
        <taxon>Spiralia</taxon>
        <taxon>Lophotrochozoa</taxon>
        <taxon>Platyhelminthes</taxon>
        <taxon>Trematoda</taxon>
        <taxon>Digenea</taxon>
        <taxon>Plagiorchiida</taxon>
        <taxon>Echinostomata</taxon>
        <taxon>Echinostomatoidea</taxon>
        <taxon>Echinostomatidae</taxon>
        <taxon>Echinostoma</taxon>
    </lineage>
</organism>
<evidence type="ECO:0000313" key="5">
    <source>
        <dbReference type="WBParaSite" id="ECPE_0000459301-mRNA-1"/>
    </source>
</evidence>
<dbReference type="GO" id="GO:0003723">
    <property type="term" value="F:RNA binding"/>
    <property type="evidence" value="ECO:0007669"/>
    <property type="project" value="InterPro"/>
</dbReference>
<dbReference type="Pfam" id="PF00076">
    <property type="entry name" value="RRM_1"/>
    <property type="match status" value="1"/>
</dbReference>
<dbReference type="OrthoDB" id="762982at2759"/>
<evidence type="ECO:0000259" key="2">
    <source>
        <dbReference type="Pfam" id="PF00076"/>
    </source>
</evidence>
<protein>
    <submittedName>
        <fullName evidence="5">RRM domain-containing protein</fullName>
    </submittedName>
</protein>
<reference evidence="3 4" key="2">
    <citation type="submission" date="2018-11" db="EMBL/GenBank/DDBJ databases">
        <authorList>
            <consortium name="Pathogen Informatics"/>
        </authorList>
    </citation>
    <scope>NUCLEOTIDE SEQUENCE [LARGE SCALE GENOMIC DNA]</scope>
    <source>
        <strain evidence="3 4">Egypt</strain>
    </source>
</reference>
<evidence type="ECO:0000256" key="1">
    <source>
        <dbReference type="SAM" id="MobiDB-lite"/>
    </source>
</evidence>
<dbReference type="WBParaSite" id="ECPE_0000459301-mRNA-1">
    <property type="protein sequence ID" value="ECPE_0000459301-mRNA-1"/>
    <property type="gene ID" value="ECPE_0000459301"/>
</dbReference>
<dbReference type="InterPro" id="IPR012677">
    <property type="entry name" value="Nucleotide-bd_a/b_plait_sf"/>
</dbReference>
<dbReference type="Proteomes" id="UP000272942">
    <property type="component" value="Unassembled WGS sequence"/>
</dbReference>
<keyword evidence="4" id="KW-1185">Reference proteome</keyword>
<feature type="domain" description="RRM" evidence="2">
    <location>
        <begin position="95"/>
        <end position="120"/>
    </location>
</feature>
<dbReference type="InterPro" id="IPR035979">
    <property type="entry name" value="RBD_domain_sf"/>
</dbReference>
<dbReference type="Gene3D" id="3.30.70.330">
    <property type="match status" value="1"/>
</dbReference>
<accession>A0A183AC96</accession>
<dbReference type="EMBL" id="UZAN01041436">
    <property type="protein sequence ID" value="VDP73016.1"/>
    <property type="molecule type" value="Genomic_DNA"/>
</dbReference>